<feature type="transmembrane region" description="Helical" evidence="1">
    <location>
        <begin position="74"/>
        <end position="96"/>
    </location>
</feature>
<accession>A0A138A435</accession>
<dbReference type="RefSeq" id="WP_068573349.1">
    <property type="nucleotide sequence ID" value="NZ_LSRE01000018.1"/>
</dbReference>
<evidence type="ECO:0000313" key="4">
    <source>
        <dbReference type="Proteomes" id="UP000070258"/>
    </source>
</evidence>
<dbReference type="EMBL" id="LSRF01000057">
    <property type="protein sequence ID" value="KXP05193.1"/>
    <property type="molecule type" value="Genomic_DNA"/>
</dbReference>
<dbReference type="EMBL" id="LSRE01000018">
    <property type="protein sequence ID" value="KXO96342.1"/>
    <property type="molecule type" value="Genomic_DNA"/>
</dbReference>
<feature type="transmembrane region" description="Helical" evidence="1">
    <location>
        <begin position="38"/>
        <end position="62"/>
    </location>
</feature>
<reference evidence="3" key="2">
    <citation type="submission" date="2016-02" db="EMBL/GenBank/DDBJ databases">
        <authorList>
            <person name="Teng J.L."/>
            <person name="Yang Y."/>
            <person name="Huang Y."/>
            <person name="Guo F."/>
            <person name="Wei W."/>
            <person name="Chen J.H."/>
            <person name="Wong S.Y."/>
            <person name="Lau S.K."/>
            <person name="Woo P.C."/>
        </authorList>
    </citation>
    <scope>NUCLEOTIDE SEQUENCE</scope>
    <source>
        <strain evidence="3">JCM 15929</strain>
    </source>
</reference>
<feature type="transmembrane region" description="Helical" evidence="1">
    <location>
        <begin position="6"/>
        <end position="26"/>
    </location>
</feature>
<organism evidence="3 4">
    <name type="scientific">Tsukamurella pseudospumae</name>
    <dbReference type="NCBI Taxonomy" id="239498"/>
    <lineage>
        <taxon>Bacteria</taxon>
        <taxon>Bacillati</taxon>
        <taxon>Actinomycetota</taxon>
        <taxon>Actinomycetes</taxon>
        <taxon>Mycobacteriales</taxon>
        <taxon>Tsukamurellaceae</taxon>
        <taxon>Tsukamurella</taxon>
    </lineage>
</organism>
<evidence type="ECO:0008006" key="6">
    <source>
        <dbReference type="Google" id="ProtNLM"/>
    </source>
</evidence>
<dbReference type="Proteomes" id="UP000070258">
    <property type="component" value="Unassembled WGS sequence"/>
</dbReference>
<keyword evidence="1" id="KW-1133">Transmembrane helix</keyword>
<keyword evidence="5" id="KW-1185">Reference proteome</keyword>
<sequence length="118" mass="12688">MRWFYLVMMVVGTVVPWVFFGGFFAAEGLDLPLFVTSLFRGGAAAGFTADVLLSIVVFLVWSSTDAQRVGVRRWWLVVPATCLVGLSLSLPLYLYLRETRAGQGLAGRASAAPSGVAA</sequence>
<keyword evidence="1" id="KW-0472">Membrane</keyword>
<name>A0A138A435_9ACTN</name>
<dbReference type="OrthoDB" id="2619901at2"/>
<keyword evidence="1" id="KW-0812">Transmembrane</keyword>
<dbReference type="AlphaFoldDB" id="A0A138A435"/>
<evidence type="ECO:0000313" key="2">
    <source>
        <dbReference type="EMBL" id="KXO96342.1"/>
    </source>
</evidence>
<gene>
    <name evidence="3" type="ORF">AXK60_13670</name>
    <name evidence="2" type="ORF">AXK61_22785</name>
</gene>
<comment type="caution">
    <text evidence="3">The sequence shown here is derived from an EMBL/GenBank/DDBJ whole genome shotgun (WGS) entry which is preliminary data.</text>
</comment>
<reference evidence="4" key="1">
    <citation type="submission" date="2016-02" db="EMBL/GenBank/DDBJ databases">
        <authorList>
            <person name="Wen L."/>
            <person name="He K."/>
            <person name="Yang H."/>
        </authorList>
    </citation>
    <scope>NUCLEOTIDE SEQUENCE [LARGE SCALE GENOMIC DNA]</scope>
    <source>
        <strain evidence="4">JCM 15929</strain>
    </source>
</reference>
<reference evidence="2 5" key="3">
    <citation type="submission" date="2016-02" db="EMBL/GenBank/DDBJ databases">
        <authorList>
            <person name="Teng J.L."/>
            <person name="Tang Y."/>
            <person name="Huang Y."/>
            <person name="Guo F."/>
            <person name="Wei W."/>
            <person name="Chen J.H."/>
            <person name="Wong S.Y."/>
            <person name="Lau S.K."/>
            <person name="Woo P.C."/>
        </authorList>
    </citation>
    <scope>NUCLEOTIDE SEQUENCE [LARGE SCALE GENOMIC DNA]</scope>
    <source>
        <strain evidence="2 5">JCM 13375</strain>
    </source>
</reference>
<protein>
    <recommendedName>
        <fullName evidence="6">DUF2834 domain-containing protein</fullName>
    </recommendedName>
</protein>
<dbReference type="Pfam" id="PF11196">
    <property type="entry name" value="DUF2834"/>
    <property type="match status" value="1"/>
</dbReference>
<evidence type="ECO:0000313" key="3">
    <source>
        <dbReference type="EMBL" id="KXP05193.1"/>
    </source>
</evidence>
<dbReference type="InterPro" id="IPR021362">
    <property type="entry name" value="DUF2834"/>
</dbReference>
<evidence type="ECO:0000256" key="1">
    <source>
        <dbReference type="SAM" id="Phobius"/>
    </source>
</evidence>
<dbReference type="Proteomes" id="UP000070409">
    <property type="component" value="Unassembled WGS sequence"/>
</dbReference>
<proteinExistence type="predicted"/>
<dbReference type="STRING" id="239498.AXK60_13670"/>
<evidence type="ECO:0000313" key="5">
    <source>
        <dbReference type="Proteomes" id="UP000070409"/>
    </source>
</evidence>